<keyword evidence="1" id="KW-1133">Transmembrane helix</keyword>
<keyword evidence="1" id="KW-0472">Membrane</keyword>
<proteinExistence type="predicted"/>
<protein>
    <submittedName>
        <fullName evidence="2">Uncharacterized protein</fullName>
    </submittedName>
</protein>
<feature type="transmembrane region" description="Helical" evidence="1">
    <location>
        <begin position="31"/>
        <end position="51"/>
    </location>
</feature>
<organism evidence="2 3">
    <name type="scientific">Cenarchaeum symbiosum (strain A)</name>
    <dbReference type="NCBI Taxonomy" id="414004"/>
    <lineage>
        <taxon>Archaea</taxon>
        <taxon>Nitrososphaerota</taxon>
        <taxon>Candidatus Cenarchaeales</taxon>
        <taxon>Candidatus Cenarchaeaceae</taxon>
        <taxon>Candidatus Cenarchaeum</taxon>
    </lineage>
</organism>
<dbReference type="Proteomes" id="UP000000758">
    <property type="component" value="Chromosome"/>
</dbReference>
<dbReference type="AlphaFoldDB" id="A0RTU4"/>
<keyword evidence="3" id="KW-1185">Reference proteome</keyword>
<dbReference type="EMBL" id="DP000238">
    <property type="protein sequence ID" value="ABK76761.1"/>
    <property type="molecule type" value="Genomic_DNA"/>
</dbReference>
<evidence type="ECO:0000313" key="2">
    <source>
        <dbReference type="EMBL" id="ABK76761.1"/>
    </source>
</evidence>
<sequence>MPMKVVLHLLWHEKRHSGRYRMIFFTYAEKAVSFDHIVYLICIVGLLRILIPGVKTEDARRQGIPVYERVVIPGSTQLCRILGDVKLCLHNMGGLLRIFKSWAGLS</sequence>
<reference evidence="2 3" key="1">
    <citation type="journal article" date="2006" name="Proc. Natl. Acad. Sci. U.S.A.">
        <title>Genomic analysis of the uncultivated marine crenarchaeote Cenarchaeum symbiosum.</title>
        <authorList>
            <person name="Hallam S.J."/>
            <person name="Konstantinidis K.T."/>
            <person name="Putnam N."/>
            <person name="Schleper C."/>
            <person name="Watanabe Y."/>
            <person name="Sugahara J."/>
            <person name="Preston C."/>
            <person name="de la Torre J."/>
            <person name="Richardson P.M."/>
            <person name="DeLong E.F."/>
        </authorList>
    </citation>
    <scope>NUCLEOTIDE SEQUENCE [LARGE SCALE GENOMIC DNA]</scope>
    <source>
        <strain evidence="3">A</strain>
    </source>
</reference>
<accession>A0RTU4</accession>
<dbReference type="KEGG" id="csy:CENSYa_0116"/>
<name>A0RTU4_CENSY</name>
<evidence type="ECO:0000256" key="1">
    <source>
        <dbReference type="SAM" id="Phobius"/>
    </source>
</evidence>
<dbReference type="STRING" id="414004.CENSYa_0116"/>
<gene>
    <name evidence="2" type="ordered locus">CENSYa_0116</name>
</gene>
<evidence type="ECO:0000313" key="3">
    <source>
        <dbReference type="Proteomes" id="UP000000758"/>
    </source>
</evidence>
<keyword evidence="1" id="KW-0812">Transmembrane</keyword>
<dbReference type="HOGENOM" id="CLU_2216937_0_0_2"/>
<dbReference type="EnsemblBacteria" id="ABK76761">
    <property type="protein sequence ID" value="ABK76761"/>
    <property type="gene ID" value="CENSYa_0116"/>
</dbReference>